<keyword evidence="6 7" id="KW-0472">Membrane</keyword>
<name>A0A4S8Q672_9ACTN</name>
<evidence type="ECO:0000256" key="2">
    <source>
        <dbReference type="ARBA" id="ARBA00022448"/>
    </source>
</evidence>
<evidence type="ECO:0000313" key="10">
    <source>
        <dbReference type="EMBL" id="THV35774.1"/>
    </source>
</evidence>
<protein>
    <submittedName>
        <fullName evidence="10">Sugar ABC transporter permease</fullName>
    </submittedName>
</protein>
<gene>
    <name evidence="10" type="ORF">FAB82_23170</name>
</gene>
<feature type="transmembrane region" description="Helical" evidence="7">
    <location>
        <begin position="33"/>
        <end position="59"/>
    </location>
</feature>
<feature type="transmembrane region" description="Helical" evidence="7">
    <location>
        <begin position="180"/>
        <end position="202"/>
    </location>
</feature>
<feature type="transmembrane region" description="Helical" evidence="7">
    <location>
        <begin position="96"/>
        <end position="115"/>
    </location>
</feature>
<evidence type="ECO:0000313" key="11">
    <source>
        <dbReference type="Proteomes" id="UP000308760"/>
    </source>
</evidence>
<evidence type="ECO:0000256" key="3">
    <source>
        <dbReference type="ARBA" id="ARBA00022475"/>
    </source>
</evidence>
<dbReference type="GO" id="GO:0005886">
    <property type="term" value="C:plasma membrane"/>
    <property type="evidence" value="ECO:0007669"/>
    <property type="project" value="UniProtKB-SubCell"/>
</dbReference>
<keyword evidence="3" id="KW-1003">Cell membrane</keyword>
<evidence type="ECO:0000256" key="8">
    <source>
        <dbReference type="SAM" id="MobiDB-lite"/>
    </source>
</evidence>
<dbReference type="AlphaFoldDB" id="A0A4S8Q672"/>
<dbReference type="Pfam" id="PF00528">
    <property type="entry name" value="BPD_transp_1"/>
    <property type="match status" value="1"/>
</dbReference>
<reference evidence="11" key="1">
    <citation type="submission" date="2019-04" db="EMBL/GenBank/DDBJ databases">
        <title>Nocardioides xinjiangensis sp. nov.</title>
        <authorList>
            <person name="Liu S."/>
        </authorList>
    </citation>
    <scope>NUCLEOTIDE SEQUENCE [LARGE SCALE GENOMIC DNA]</scope>
    <source>
        <strain evidence="11">18</strain>
    </source>
</reference>
<keyword evidence="4 7" id="KW-0812">Transmembrane</keyword>
<dbReference type="PANTHER" id="PTHR30193">
    <property type="entry name" value="ABC TRANSPORTER PERMEASE PROTEIN"/>
    <property type="match status" value="1"/>
</dbReference>
<dbReference type="Proteomes" id="UP000308760">
    <property type="component" value="Unassembled WGS sequence"/>
</dbReference>
<dbReference type="PANTHER" id="PTHR30193:SF41">
    <property type="entry name" value="DIACETYLCHITOBIOSE UPTAKE SYSTEM PERMEASE PROTEIN NGCF"/>
    <property type="match status" value="1"/>
</dbReference>
<dbReference type="CDD" id="cd06261">
    <property type="entry name" value="TM_PBP2"/>
    <property type="match status" value="1"/>
</dbReference>
<feature type="transmembrane region" description="Helical" evidence="7">
    <location>
        <begin position="127"/>
        <end position="147"/>
    </location>
</feature>
<reference evidence="10 11" key="2">
    <citation type="submission" date="2019-05" db="EMBL/GenBank/DDBJ databases">
        <title>Glycomyces buryatensis sp. nov.</title>
        <authorList>
            <person name="Nikitina E."/>
        </authorList>
    </citation>
    <scope>NUCLEOTIDE SEQUENCE [LARGE SCALE GENOMIC DNA]</scope>
    <source>
        <strain evidence="10 11">18</strain>
    </source>
</reference>
<comment type="caution">
    <text evidence="10">The sequence shown here is derived from an EMBL/GenBank/DDBJ whole genome shotgun (WGS) entry which is preliminary data.</text>
</comment>
<evidence type="ECO:0000256" key="6">
    <source>
        <dbReference type="ARBA" id="ARBA00023136"/>
    </source>
</evidence>
<feature type="domain" description="ABC transmembrane type-1" evidence="9">
    <location>
        <begin position="90"/>
        <end position="306"/>
    </location>
</feature>
<evidence type="ECO:0000259" key="9">
    <source>
        <dbReference type="PROSITE" id="PS50928"/>
    </source>
</evidence>
<keyword evidence="11" id="KW-1185">Reference proteome</keyword>
<organism evidence="10 11">
    <name type="scientific">Glycomyces buryatensis</name>
    <dbReference type="NCBI Taxonomy" id="2570927"/>
    <lineage>
        <taxon>Bacteria</taxon>
        <taxon>Bacillati</taxon>
        <taxon>Actinomycetota</taxon>
        <taxon>Actinomycetes</taxon>
        <taxon>Glycomycetales</taxon>
        <taxon>Glycomycetaceae</taxon>
        <taxon>Glycomyces</taxon>
    </lineage>
</organism>
<dbReference type="InterPro" id="IPR051393">
    <property type="entry name" value="ABC_transporter_permease"/>
</dbReference>
<accession>A0A4S8Q672</accession>
<dbReference type="GO" id="GO:0055085">
    <property type="term" value="P:transmembrane transport"/>
    <property type="evidence" value="ECO:0007669"/>
    <property type="project" value="InterPro"/>
</dbReference>
<dbReference type="PROSITE" id="PS50928">
    <property type="entry name" value="ABC_TM1"/>
    <property type="match status" value="1"/>
</dbReference>
<keyword evidence="5 7" id="KW-1133">Transmembrane helix</keyword>
<sequence>MTVKTETPDEASAATARQEALAPQKKPRSLAGLWFVLPFFAAYVLFLVWPTILGLYYSFTDKSLTGRPVSWIGLDNWAEAFGDQRAWDALWNTAVFTLYSTPPLVIIAIILALLVNRARKMGWFLRMAFFAPFVLPVSVVTMIWMWMYQPDGGLVNHYLQLLGIQSPEAATLWLQDENTAMMAVVMTTVWWTVGFNFLLYLAAIQSIQPEVYEAAAIDGANWWQQLWGITLPLLKKTTGLVIVLQLIASLRIFDQMYLMTAGGPNRATEVAIHYIYIAGFEGFRIGYASALSYVLFVLILIVSIVQFRIFSREED</sequence>
<dbReference type="SUPFAM" id="SSF161098">
    <property type="entry name" value="MetI-like"/>
    <property type="match status" value="1"/>
</dbReference>
<feature type="region of interest" description="Disordered" evidence="8">
    <location>
        <begin position="1"/>
        <end position="20"/>
    </location>
</feature>
<keyword evidence="2 7" id="KW-0813">Transport</keyword>
<comment type="subcellular location">
    <subcellularLocation>
        <location evidence="1 7">Cell membrane</location>
        <topology evidence="1 7">Multi-pass membrane protein</topology>
    </subcellularLocation>
</comment>
<evidence type="ECO:0000256" key="4">
    <source>
        <dbReference type="ARBA" id="ARBA00022692"/>
    </source>
</evidence>
<feature type="transmembrane region" description="Helical" evidence="7">
    <location>
        <begin position="290"/>
        <end position="310"/>
    </location>
</feature>
<dbReference type="OrthoDB" id="34224at2"/>
<dbReference type="InterPro" id="IPR000515">
    <property type="entry name" value="MetI-like"/>
</dbReference>
<dbReference type="InterPro" id="IPR035906">
    <property type="entry name" value="MetI-like_sf"/>
</dbReference>
<evidence type="ECO:0000256" key="7">
    <source>
        <dbReference type="RuleBase" id="RU363032"/>
    </source>
</evidence>
<dbReference type="Gene3D" id="1.10.3720.10">
    <property type="entry name" value="MetI-like"/>
    <property type="match status" value="1"/>
</dbReference>
<evidence type="ECO:0000256" key="1">
    <source>
        <dbReference type="ARBA" id="ARBA00004651"/>
    </source>
</evidence>
<dbReference type="RefSeq" id="WP_136536931.1">
    <property type="nucleotide sequence ID" value="NZ_STGY01000073.1"/>
</dbReference>
<dbReference type="EMBL" id="STGY01000073">
    <property type="protein sequence ID" value="THV35774.1"/>
    <property type="molecule type" value="Genomic_DNA"/>
</dbReference>
<comment type="similarity">
    <text evidence="7">Belongs to the binding-protein-dependent transport system permease family.</text>
</comment>
<evidence type="ECO:0000256" key="5">
    <source>
        <dbReference type="ARBA" id="ARBA00022989"/>
    </source>
</evidence>
<proteinExistence type="inferred from homology"/>